<reference evidence="1" key="2">
    <citation type="submission" date="2020-03" db="EMBL/GenBank/DDBJ databases">
        <title>Walnut 2.0.</title>
        <authorList>
            <person name="Marrano A."/>
            <person name="Britton M."/>
            <person name="Zimin A.V."/>
            <person name="Zaini P.A."/>
            <person name="Workman R."/>
            <person name="Puiu D."/>
            <person name="Bianco L."/>
            <person name="Allen B.J."/>
            <person name="Troggio M."/>
            <person name="Leslie C.A."/>
            <person name="Timp W."/>
            <person name="Dendekar A."/>
            <person name="Salzberg S.L."/>
            <person name="Neale D.B."/>
        </authorList>
    </citation>
    <scope>NUCLEOTIDE SEQUENCE</scope>
    <source>
        <tissue evidence="1">Leaves</tissue>
    </source>
</reference>
<dbReference type="InterPro" id="IPR032675">
    <property type="entry name" value="LRR_dom_sf"/>
</dbReference>
<dbReference type="AlphaFoldDB" id="A0A833V083"/>
<evidence type="ECO:0000313" key="1">
    <source>
        <dbReference type="EMBL" id="KAF5461624.1"/>
    </source>
</evidence>
<protein>
    <submittedName>
        <fullName evidence="1">Uncharacterized protein</fullName>
    </submittedName>
</protein>
<dbReference type="SUPFAM" id="SSF52047">
    <property type="entry name" value="RNI-like"/>
    <property type="match status" value="1"/>
</dbReference>
<reference evidence="1" key="1">
    <citation type="submission" date="2015-10" db="EMBL/GenBank/DDBJ databases">
        <authorList>
            <person name="Martinez-Garcia P.J."/>
            <person name="Crepeau M.W."/>
            <person name="Puiu D."/>
            <person name="Gonzalez-Ibeas D."/>
            <person name="Whalen J."/>
            <person name="Stevens K."/>
            <person name="Paul R."/>
            <person name="Butterfield T."/>
            <person name="Britton M."/>
            <person name="Reagan R."/>
            <person name="Chakraborty S."/>
            <person name="Walawage S.L."/>
            <person name="Vasquez-Gross H.A."/>
            <person name="Cardeno C."/>
            <person name="Famula R."/>
            <person name="Pratt K."/>
            <person name="Kuruganti S."/>
            <person name="Aradhya M.K."/>
            <person name="Leslie C.A."/>
            <person name="Dandekar A.M."/>
            <person name="Salzberg S.L."/>
            <person name="Wegrzyn J.L."/>
            <person name="Langley C.H."/>
            <person name="Neale D.B."/>
        </authorList>
    </citation>
    <scope>NUCLEOTIDE SEQUENCE</scope>
    <source>
        <tissue evidence="1">Leaves</tissue>
    </source>
</reference>
<dbReference type="Gene3D" id="3.80.10.10">
    <property type="entry name" value="Ribonuclease Inhibitor"/>
    <property type="match status" value="1"/>
</dbReference>
<gene>
    <name evidence="1" type="ORF">F2P56_017703</name>
</gene>
<organism evidence="1 2">
    <name type="scientific">Juglans regia</name>
    <name type="common">English walnut</name>
    <dbReference type="NCBI Taxonomy" id="51240"/>
    <lineage>
        <taxon>Eukaryota</taxon>
        <taxon>Viridiplantae</taxon>
        <taxon>Streptophyta</taxon>
        <taxon>Embryophyta</taxon>
        <taxon>Tracheophyta</taxon>
        <taxon>Spermatophyta</taxon>
        <taxon>Magnoliopsida</taxon>
        <taxon>eudicotyledons</taxon>
        <taxon>Gunneridae</taxon>
        <taxon>Pentapetalae</taxon>
        <taxon>rosids</taxon>
        <taxon>fabids</taxon>
        <taxon>Fagales</taxon>
        <taxon>Juglandaceae</taxon>
        <taxon>Juglans</taxon>
    </lineage>
</organism>
<dbReference type="EMBL" id="LIHL02000008">
    <property type="protein sequence ID" value="KAF5461624.1"/>
    <property type="molecule type" value="Genomic_DNA"/>
</dbReference>
<proteinExistence type="predicted"/>
<accession>A0A833V083</accession>
<comment type="caution">
    <text evidence="1">The sequence shown here is derived from an EMBL/GenBank/DDBJ whole genome shotgun (WGS) entry which is preliminary data.</text>
</comment>
<name>A0A833V083_JUGRE</name>
<sequence length="126" mass="14469">MRPKVMDIGRLAIAAIQTLKRLKSSWLINVSDPTLFALVKNCWKLVVVDLTVCELIKGVRIRAFSNHACLETPVLTSCYNIDVYDLEHMVLGCLSLRCTVLDKNLETWIPKMVQENIGRFCDLYRR</sequence>
<evidence type="ECO:0000313" key="2">
    <source>
        <dbReference type="Proteomes" id="UP000619265"/>
    </source>
</evidence>
<dbReference type="Gramene" id="Jr08_03590_p1">
    <property type="protein sequence ID" value="cds.Jr08_03590_p1"/>
    <property type="gene ID" value="Jr08_03590"/>
</dbReference>
<dbReference type="Proteomes" id="UP000619265">
    <property type="component" value="Unassembled WGS sequence"/>
</dbReference>